<gene>
    <name evidence="1" type="ORF">HanXRQr2_Chr15g0703301</name>
</gene>
<sequence length="79" mass="9126">MKGVSLKKFEYTLILYHTKHSCCYLYLFIVVRNKLSDDGLVDDSHVIPLLFKVLVCLFGDSSRKKQLQKGLTPTHLKQI</sequence>
<keyword evidence="2" id="KW-1185">Reference proteome</keyword>
<accession>A0A9K3E263</accession>
<dbReference type="EMBL" id="MNCJ02000330">
    <property type="protein sequence ID" value="KAF5765393.1"/>
    <property type="molecule type" value="Genomic_DNA"/>
</dbReference>
<organism evidence="1 2">
    <name type="scientific">Helianthus annuus</name>
    <name type="common">Common sunflower</name>
    <dbReference type="NCBI Taxonomy" id="4232"/>
    <lineage>
        <taxon>Eukaryota</taxon>
        <taxon>Viridiplantae</taxon>
        <taxon>Streptophyta</taxon>
        <taxon>Embryophyta</taxon>
        <taxon>Tracheophyta</taxon>
        <taxon>Spermatophyta</taxon>
        <taxon>Magnoliopsida</taxon>
        <taxon>eudicotyledons</taxon>
        <taxon>Gunneridae</taxon>
        <taxon>Pentapetalae</taxon>
        <taxon>asterids</taxon>
        <taxon>campanulids</taxon>
        <taxon>Asterales</taxon>
        <taxon>Asteraceae</taxon>
        <taxon>Asteroideae</taxon>
        <taxon>Heliantheae alliance</taxon>
        <taxon>Heliantheae</taxon>
        <taxon>Helianthus</taxon>
    </lineage>
</organism>
<protein>
    <submittedName>
        <fullName evidence="1">Uncharacterized protein</fullName>
    </submittedName>
</protein>
<dbReference type="Proteomes" id="UP000215914">
    <property type="component" value="Unassembled WGS sequence"/>
</dbReference>
<dbReference type="AlphaFoldDB" id="A0A9K3E263"/>
<evidence type="ECO:0000313" key="2">
    <source>
        <dbReference type="Proteomes" id="UP000215914"/>
    </source>
</evidence>
<dbReference type="Gramene" id="mRNA:HanXRQr2_Chr15g0703301">
    <property type="protein sequence ID" value="mRNA:HanXRQr2_Chr15g0703301"/>
    <property type="gene ID" value="HanXRQr2_Chr15g0703301"/>
</dbReference>
<name>A0A9K3E263_HELAN</name>
<evidence type="ECO:0000313" key="1">
    <source>
        <dbReference type="EMBL" id="KAF5765393.1"/>
    </source>
</evidence>
<comment type="caution">
    <text evidence="1">The sequence shown here is derived from an EMBL/GenBank/DDBJ whole genome shotgun (WGS) entry which is preliminary data.</text>
</comment>
<reference evidence="1" key="2">
    <citation type="submission" date="2020-06" db="EMBL/GenBank/DDBJ databases">
        <title>Helianthus annuus Genome sequencing and assembly Release 2.</title>
        <authorList>
            <person name="Gouzy J."/>
            <person name="Langlade N."/>
            <person name="Munos S."/>
        </authorList>
    </citation>
    <scope>NUCLEOTIDE SEQUENCE</scope>
    <source>
        <tissue evidence="1">Leaves</tissue>
    </source>
</reference>
<reference evidence="1" key="1">
    <citation type="journal article" date="2017" name="Nature">
        <title>The sunflower genome provides insights into oil metabolism, flowering and Asterid evolution.</title>
        <authorList>
            <person name="Badouin H."/>
            <person name="Gouzy J."/>
            <person name="Grassa C.J."/>
            <person name="Murat F."/>
            <person name="Staton S.E."/>
            <person name="Cottret L."/>
            <person name="Lelandais-Briere C."/>
            <person name="Owens G.L."/>
            <person name="Carrere S."/>
            <person name="Mayjonade B."/>
            <person name="Legrand L."/>
            <person name="Gill N."/>
            <person name="Kane N.C."/>
            <person name="Bowers J.E."/>
            <person name="Hubner S."/>
            <person name="Bellec A."/>
            <person name="Berard A."/>
            <person name="Berges H."/>
            <person name="Blanchet N."/>
            <person name="Boniface M.C."/>
            <person name="Brunel D."/>
            <person name="Catrice O."/>
            <person name="Chaidir N."/>
            <person name="Claudel C."/>
            <person name="Donnadieu C."/>
            <person name="Faraut T."/>
            <person name="Fievet G."/>
            <person name="Helmstetter N."/>
            <person name="King M."/>
            <person name="Knapp S.J."/>
            <person name="Lai Z."/>
            <person name="Le Paslier M.C."/>
            <person name="Lippi Y."/>
            <person name="Lorenzon L."/>
            <person name="Mandel J.R."/>
            <person name="Marage G."/>
            <person name="Marchand G."/>
            <person name="Marquand E."/>
            <person name="Bret-Mestries E."/>
            <person name="Morien E."/>
            <person name="Nambeesan S."/>
            <person name="Nguyen T."/>
            <person name="Pegot-Espagnet P."/>
            <person name="Pouilly N."/>
            <person name="Raftis F."/>
            <person name="Sallet E."/>
            <person name="Schiex T."/>
            <person name="Thomas J."/>
            <person name="Vandecasteele C."/>
            <person name="Vares D."/>
            <person name="Vear F."/>
            <person name="Vautrin S."/>
            <person name="Crespi M."/>
            <person name="Mangin B."/>
            <person name="Burke J.M."/>
            <person name="Salse J."/>
            <person name="Munos S."/>
            <person name="Vincourt P."/>
            <person name="Rieseberg L.H."/>
            <person name="Langlade N.B."/>
        </authorList>
    </citation>
    <scope>NUCLEOTIDE SEQUENCE</scope>
    <source>
        <tissue evidence="1">Leaves</tissue>
    </source>
</reference>
<proteinExistence type="predicted"/>